<dbReference type="SUPFAM" id="SSF46689">
    <property type="entry name" value="Homeodomain-like"/>
    <property type="match status" value="1"/>
</dbReference>
<dbReference type="GO" id="GO:0000976">
    <property type="term" value="F:transcription cis-regulatory region binding"/>
    <property type="evidence" value="ECO:0007669"/>
    <property type="project" value="TreeGrafter"/>
</dbReference>
<evidence type="ECO:0000313" key="7">
    <source>
        <dbReference type="Proteomes" id="UP000184363"/>
    </source>
</evidence>
<dbReference type="Gene3D" id="1.10.357.10">
    <property type="entry name" value="Tetracycline Repressor, domain 2"/>
    <property type="match status" value="1"/>
</dbReference>
<dbReference type="STRING" id="1848.SAMN05443637_12729"/>
<protein>
    <submittedName>
        <fullName evidence="6">Transcriptional regulator, TetR family</fullName>
    </submittedName>
</protein>
<dbReference type="EMBL" id="FRAP01000027">
    <property type="protein sequence ID" value="SHL40366.1"/>
    <property type="molecule type" value="Genomic_DNA"/>
</dbReference>
<dbReference type="PROSITE" id="PS50977">
    <property type="entry name" value="HTH_TETR_2"/>
    <property type="match status" value="1"/>
</dbReference>
<evidence type="ECO:0000259" key="5">
    <source>
        <dbReference type="PROSITE" id="PS50977"/>
    </source>
</evidence>
<keyword evidence="7" id="KW-1185">Reference proteome</keyword>
<evidence type="ECO:0000256" key="2">
    <source>
        <dbReference type="ARBA" id="ARBA00023125"/>
    </source>
</evidence>
<organism evidence="6 7">
    <name type="scientific">Pseudonocardia thermophila</name>
    <dbReference type="NCBI Taxonomy" id="1848"/>
    <lineage>
        <taxon>Bacteria</taxon>
        <taxon>Bacillati</taxon>
        <taxon>Actinomycetota</taxon>
        <taxon>Actinomycetes</taxon>
        <taxon>Pseudonocardiales</taxon>
        <taxon>Pseudonocardiaceae</taxon>
        <taxon>Pseudonocardia</taxon>
    </lineage>
</organism>
<dbReference type="SUPFAM" id="SSF48498">
    <property type="entry name" value="Tetracyclin repressor-like, C-terminal domain"/>
    <property type="match status" value="1"/>
</dbReference>
<dbReference type="PANTHER" id="PTHR30055">
    <property type="entry name" value="HTH-TYPE TRANSCRIPTIONAL REGULATOR RUTR"/>
    <property type="match status" value="1"/>
</dbReference>
<dbReference type="InterPro" id="IPR036271">
    <property type="entry name" value="Tet_transcr_reg_TetR-rel_C_sf"/>
</dbReference>
<dbReference type="RefSeq" id="WP_073460193.1">
    <property type="nucleotide sequence ID" value="NZ_FRAP01000027.1"/>
</dbReference>
<dbReference type="InterPro" id="IPR023772">
    <property type="entry name" value="DNA-bd_HTH_TetR-type_CS"/>
</dbReference>
<dbReference type="InterPro" id="IPR009057">
    <property type="entry name" value="Homeodomain-like_sf"/>
</dbReference>
<dbReference type="Pfam" id="PF00440">
    <property type="entry name" value="TetR_N"/>
    <property type="match status" value="1"/>
</dbReference>
<dbReference type="PROSITE" id="PS01081">
    <property type="entry name" value="HTH_TETR_1"/>
    <property type="match status" value="1"/>
</dbReference>
<accession>A0A1M7ACI1</accession>
<name>A0A1M7ACI1_PSETH</name>
<evidence type="ECO:0000313" key="6">
    <source>
        <dbReference type="EMBL" id="SHL40366.1"/>
    </source>
</evidence>
<dbReference type="GO" id="GO:0045892">
    <property type="term" value="P:negative regulation of DNA-templated transcription"/>
    <property type="evidence" value="ECO:0007669"/>
    <property type="project" value="UniProtKB-ARBA"/>
</dbReference>
<dbReference type="FunFam" id="1.10.10.60:FF:000141">
    <property type="entry name" value="TetR family transcriptional regulator"/>
    <property type="match status" value="1"/>
</dbReference>
<dbReference type="AlphaFoldDB" id="A0A1M7ACI1"/>
<proteinExistence type="predicted"/>
<dbReference type="Pfam" id="PF14246">
    <property type="entry name" value="TetR_C_7"/>
    <property type="match status" value="1"/>
</dbReference>
<reference evidence="6 7" key="1">
    <citation type="submission" date="2016-11" db="EMBL/GenBank/DDBJ databases">
        <authorList>
            <person name="Jaros S."/>
            <person name="Januszkiewicz K."/>
            <person name="Wedrychowicz H."/>
        </authorList>
    </citation>
    <scope>NUCLEOTIDE SEQUENCE [LARGE SCALE GENOMIC DNA]</scope>
    <source>
        <strain evidence="6 7">DSM 43832</strain>
    </source>
</reference>
<keyword evidence="2 4" id="KW-0238">DNA-binding</keyword>
<dbReference type="InterPro" id="IPR050109">
    <property type="entry name" value="HTH-type_TetR-like_transc_reg"/>
</dbReference>
<feature type="domain" description="HTH tetR-type" evidence="5">
    <location>
        <begin position="15"/>
        <end position="75"/>
    </location>
</feature>
<dbReference type="InterPro" id="IPR039536">
    <property type="entry name" value="TetR_C_Proteobacteria"/>
</dbReference>
<dbReference type="PANTHER" id="PTHR30055:SF146">
    <property type="entry name" value="HTH-TYPE TRANSCRIPTIONAL DUAL REGULATOR CECR"/>
    <property type="match status" value="1"/>
</dbReference>
<dbReference type="GO" id="GO:0003700">
    <property type="term" value="F:DNA-binding transcription factor activity"/>
    <property type="evidence" value="ECO:0007669"/>
    <property type="project" value="TreeGrafter"/>
</dbReference>
<feature type="DNA-binding region" description="H-T-H motif" evidence="4">
    <location>
        <begin position="38"/>
        <end position="57"/>
    </location>
</feature>
<dbReference type="PRINTS" id="PR00455">
    <property type="entry name" value="HTHTETR"/>
</dbReference>
<dbReference type="Gene3D" id="1.10.10.60">
    <property type="entry name" value="Homeodomain-like"/>
    <property type="match status" value="1"/>
</dbReference>
<evidence type="ECO:0000256" key="1">
    <source>
        <dbReference type="ARBA" id="ARBA00023015"/>
    </source>
</evidence>
<gene>
    <name evidence="6" type="ORF">SAMN05443637_12729</name>
</gene>
<dbReference type="Proteomes" id="UP000184363">
    <property type="component" value="Unassembled WGS sequence"/>
</dbReference>
<evidence type="ECO:0000256" key="3">
    <source>
        <dbReference type="ARBA" id="ARBA00023163"/>
    </source>
</evidence>
<evidence type="ECO:0000256" key="4">
    <source>
        <dbReference type="PROSITE-ProRule" id="PRU00335"/>
    </source>
</evidence>
<keyword evidence="1" id="KW-0805">Transcription regulation</keyword>
<dbReference type="InterPro" id="IPR001647">
    <property type="entry name" value="HTH_TetR"/>
</dbReference>
<sequence length="216" mass="24119">MDGTDQPGEPRRGRPAKRDAITRAARTVFGRDGYARTTTDAIAREAGVSTRTLYKHFPSKERLFTTVLAESATVVADAFVDQVERGMRAGAGLEDRLAVIGRALVAHRAEFPEHFALVRMIDVEGPHFPAELREEWQEAGRRRVRREIAHRLQELAAEGLLRVTDPERAALHLIALTTFESEVRAEEGEPPTPEEITEMVTAGVRVFLHGYRTPQS</sequence>
<dbReference type="OrthoDB" id="7186128at2"/>
<keyword evidence="3" id="KW-0804">Transcription</keyword>